<dbReference type="InterPro" id="IPR008928">
    <property type="entry name" value="6-hairpin_glycosidase_sf"/>
</dbReference>
<name>A0A318GW50_9BURK</name>
<dbReference type="Gene3D" id="3.40.30.10">
    <property type="entry name" value="Glutaredoxin"/>
    <property type="match status" value="1"/>
</dbReference>
<dbReference type="PIRSF" id="PIRSF006402">
    <property type="entry name" value="UCP006402_thioredoxin"/>
    <property type="match status" value="1"/>
</dbReference>
<gene>
    <name evidence="2" type="ORF">C7444_1195</name>
</gene>
<dbReference type="SUPFAM" id="SSF48208">
    <property type="entry name" value="Six-hairpin glycosidases"/>
    <property type="match status" value="1"/>
</dbReference>
<dbReference type="PANTHER" id="PTHR42899">
    <property type="entry name" value="SPERMATOGENESIS-ASSOCIATED PROTEIN 20"/>
    <property type="match status" value="1"/>
</dbReference>
<keyword evidence="3" id="KW-1185">Reference proteome</keyword>
<dbReference type="InterPro" id="IPR004879">
    <property type="entry name" value="Ssp411-like_TRX"/>
</dbReference>
<dbReference type="OrthoDB" id="9762614at2"/>
<dbReference type="AlphaFoldDB" id="A0A318GW50"/>
<organism evidence="2 3">
    <name type="scientific">Sphaerotilus hippei</name>
    <dbReference type="NCBI Taxonomy" id="744406"/>
    <lineage>
        <taxon>Bacteria</taxon>
        <taxon>Pseudomonadati</taxon>
        <taxon>Pseudomonadota</taxon>
        <taxon>Betaproteobacteria</taxon>
        <taxon>Burkholderiales</taxon>
        <taxon>Sphaerotilaceae</taxon>
        <taxon>Sphaerotilus</taxon>
    </lineage>
</organism>
<evidence type="ECO:0000313" key="2">
    <source>
        <dbReference type="EMBL" id="PXW93496.1"/>
    </source>
</evidence>
<accession>A0A318GW50</accession>
<protein>
    <recommendedName>
        <fullName evidence="1">Spermatogenesis-associated protein 20-like TRX domain-containing protein</fullName>
    </recommendedName>
</protein>
<evidence type="ECO:0000313" key="3">
    <source>
        <dbReference type="Proteomes" id="UP000247811"/>
    </source>
</evidence>
<proteinExistence type="predicted"/>
<dbReference type="SUPFAM" id="SSF52833">
    <property type="entry name" value="Thioredoxin-like"/>
    <property type="match status" value="1"/>
</dbReference>
<comment type="caution">
    <text evidence="2">The sequence shown here is derived from an EMBL/GenBank/DDBJ whole genome shotgun (WGS) entry which is preliminary data.</text>
</comment>
<dbReference type="InterPro" id="IPR024705">
    <property type="entry name" value="Ssp411"/>
</dbReference>
<dbReference type="Pfam" id="PF03190">
    <property type="entry name" value="Thioredox_DsbH"/>
    <property type="match status" value="1"/>
</dbReference>
<dbReference type="CDD" id="cd02955">
    <property type="entry name" value="SSP411"/>
    <property type="match status" value="1"/>
</dbReference>
<evidence type="ECO:0000259" key="1">
    <source>
        <dbReference type="Pfam" id="PF03190"/>
    </source>
</evidence>
<sequence length="695" mass="76496">MSNLLSGETSPYLLQHAGQPVHWFPWGPAALERARRDDRPILLSIGYSACHWCHVMAHESFDDEATAALMNRLFVNIKVDREERPDLDQIYQTAHQLLTRQGGGWPLTVFLAPDGTPFHSGTYYPPEARHGRPAWRDLLESVAAAWQSQRGAIDQQGEAVRQALARTTPQATASEPAAVLAALGGPLQAVAGAWLAQRHDREHGGFGGAPKFPHATDLAWLLERGVAEGDGDARDIALLTLTRMAQGGLQDQLGGGFFRYSVDERWQIPHFEKMLSDNGLLLGLYAEATALTGDPLHGRAVEDGAGWLMREMQAPEGGYLSSLDADVEGREGRHYVWTSEEVRAALTPLEWDLASAHWDLIAAPNFEARHWHLGVVRPTAQLAATFDQPQAAIDEIITTVRAKLLARREQRLPPGRDDKVLTSWNALAITGMVRAAGLAGRPDWLQSARRAADFIHDHLWIEHQGRHRLLATWKDGQARFDAYLDDHAFLIEAMLALLQADFRLEDLRFAQALADELLDGFEDTAQGGFFFTRHDHERLIHRTKTGRDQALPSGNASAAWALQRLGHLVSEPRYLRAAERTLLLFAAEVAHQPGAWSRLLQAAVEQQCPPALIVLRGPQAREWRDALLQRCLPHTLVLAPPDATTGLPAPLDHPLPAAGGTTAWVCSGTQCLPPVHRLDELLAGLAPAPAPPTGR</sequence>
<dbReference type="InterPro" id="IPR036249">
    <property type="entry name" value="Thioredoxin-like_sf"/>
</dbReference>
<dbReference type="PANTHER" id="PTHR42899:SF1">
    <property type="entry name" value="SPERMATOGENESIS-ASSOCIATED PROTEIN 20"/>
    <property type="match status" value="1"/>
</dbReference>
<dbReference type="Proteomes" id="UP000247811">
    <property type="component" value="Unassembled WGS sequence"/>
</dbReference>
<dbReference type="InterPro" id="IPR012341">
    <property type="entry name" value="6hp_glycosidase-like_sf"/>
</dbReference>
<feature type="domain" description="Spermatogenesis-associated protein 20-like TRX" evidence="1">
    <location>
        <begin position="3"/>
        <end position="164"/>
    </location>
</feature>
<reference evidence="2 3" key="1">
    <citation type="submission" date="2018-05" db="EMBL/GenBank/DDBJ databases">
        <title>Genomic Encyclopedia of Type Strains, Phase IV (KMG-IV): sequencing the most valuable type-strain genomes for metagenomic binning, comparative biology and taxonomic classification.</title>
        <authorList>
            <person name="Goeker M."/>
        </authorList>
    </citation>
    <scope>NUCLEOTIDE SEQUENCE [LARGE SCALE GENOMIC DNA]</scope>
    <source>
        <strain evidence="2 3">DSM 566</strain>
    </source>
</reference>
<dbReference type="Gene3D" id="1.50.10.10">
    <property type="match status" value="1"/>
</dbReference>
<dbReference type="RefSeq" id="WP_110401987.1">
    <property type="nucleotide sequence ID" value="NZ_QJJS01000019.1"/>
</dbReference>
<dbReference type="GO" id="GO:0005975">
    <property type="term" value="P:carbohydrate metabolic process"/>
    <property type="evidence" value="ECO:0007669"/>
    <property type="project" value="InterPro"/>
</dbReference>
<dbReference type="EMBL" id="QJJS01000019">
    <property type="protein sequence ID" value="PXW93496.1"/>
    <property type="molecule type" value="Genomic_DNA"/>
</dbReference>